<proteinExistence type="predicted"/>
<name>A0A8T3V644_9EURY</name>
<sequence>MTEIKKLTADVDVEEYYKNYVDFEKFSKLCIEEQEMLGYNWSYPPFDFDVDELWNSYNKLKIVAFKIEFSDEELEHTFSEIELNHILKRFERFKARLMNDIYVLENEDSQALFLGKCNLCMKCTREFGMHCKMPFKMRYPLEALGADVDQTVEDIFGLKIHYAHDGKLPEYLIFVGGLLYDKKIG</sequence>
<dbReference type="Proteomes" id="UP000783037">
    <property type="component" value="Unassembled WGS sequence"/>
</dbReference>
<evidence type="ECO:0000313" key="1">
    <source>
        <dbReference type="EMBL" id="MBE6501076.1"/>
    </source>
</evidence>
<protein>
    <submittedName>
        <fullName evidence="1">DUF2284 domain-containing protein</fullName>
    </submittedName>
</protein>
<dbReference type="EMBL" id="SUTK01000003">
    <property type="protein sequence ID" value="MBE6501076.1"/>
    <property type="molecule type" value="Genomic_DNA"/>
</dbReference>
<dbReference type="InterPro" id="IPR019271">
    <property type="entry name" value="DUF2284_metal-binding"/>
</dbReference>
<dbReference type="AlphaFoldDB" id="A0A8T3V644"/>
<comment type="caution">
    <text evidence="1">The sequence shown here is derived from an EMBL/GenBank/DDBJ whole genome shotgun (WGS) entry which is preliminary data.</text>
</comment>
<reference evidence="1" key="1">
    <citation type="submission" date="2019-04" db="EMBL/GenBank/DDBJ databases">
        <title>Evolution of Biomass-Degrading Anaerobic Consortia Revealed by Metagenomics.</title>
        <authorList>
            <person name="Peng X."/>
        </authorList>
    </citation>
    <scope>NUCLEOTIDE SEQUENCE</scope>
    <source>
        <strain evidence="1">SIG18</strain>
    </source>
</reference>
<gene>
    <name evidence="1" type="ORF">E7Z79_01390</name>
</gene>
<dbReference type="RefSeq" id="WP_303738196.1">
    <property type="nucleotide sequence ID" value="NZ_SUTK01000003.1"/>
</dbReference>
<dbReference type="Pfam" id="PF10050">
    <property type="entry name" value="DUF2284"/>
    <property type="match status" value="1"/>
</dbReference>
<accession>A0A8T3V644</accession>
<evidence type="ECO:0000313" key="2">
    <source>
        <dbReference type="Proteomes" id="UP000783037"/>
    </source>
</evidence>
<organism evidence="1 2">
    <name type="scientific">Methanobrevibacter thaueri</name>
    <dbReference type="NCBI Taxonomy" id="190975"/>
    <lineage>
        <taxon>Archaea</taxon>
        <taxon>Methanobacteriati</taxon>
        <taxon>Methanobacteriota</taxon>
        <taxon>Methanomada group</taxon>
        <taxon>Methanobacteria</taxon>
        <taxon>Methanobacteriales</taxon>
        <taxon>Methanobacteriaceae</taxon>
        <taxon>Methanobrevibacter</taxon>
    </lineage>
</organism>